<dbReference type="EnsemblPlants" id="TuG1812G0400003114.01.T01">
    <property type="protein sequence ID" value="TuG1812G0400003114.01.T01.cds394255"/>
    <property type="gene ID" value="TuG1812G0400003114.01"/>
</dbReference>
<reference evidence="2" key="3">
    <citation type="submission" date="2022-06" db="UniProtKB">
        <authorList>
            <consortium name="EnsemblPlants"/>
        </authorList>
    </citation>
    <scope>IDENTIFICATION</scope>
</reference>
<dbReference type="Proteomes" id="UP000015106">
    <property type="component" value="Chromosome 4"/>
</dbReference>
<evidence type="ECO:0000256" key="1">
    <source>
        <dbReference type="SAM" id="MobiDB-lite"/>
    </source>
</evidence>
<protein>
    <submittedName>
        <fullName evidence="2">Uncharacterized protein</fullName>
    </submittedName>
</protein>
<organism evidence="2 3">
    <name type="scientific">Triticum urartu</name>
    <name type="common">Red wild einkorn</name>
    <name type="synonym">Crithodium urartu</name>
    <dbReference type="NCBI Taxonomy" id="4572"/>
    <lineage>
        <taxon>Eukaryota</taxon>
        <taxon>Viridiplantae</taxon>
        <taxon>Streptophyta</taxon>
        <taxon>Embryophyta</taxon>
        <taxon>Tracheophyta</taxon>
        <taxon>Spermatophyta</taxon>
        <taxon>Magnoliopsida</taxon>
        <taxon>Liliopsida</taxon>
        <taxon>Poales</taxon>
        <taxon>Poaceae</taxon>
        <taxon>BOP clade</taxon>
        <taxon>Pooideae</taxon>
        <taxon>Triticodae</taxon>
        <taxon>Triticeae</taxon>
        <taxon>Triticinae</taxon>
        <taxon>Triticum</taxon>
    </lineage>
</organism>
<feature type="compositionally biased region" description="Polar residues" evidence="1">
    <location>
        <begin position="58"/>
        <end position="68"/>
    </location>
</feature>
<feature type="compositionally biased region" description="Polar residues" evidence="1">
    <location>
        <begin position="42"/>
        <end position="51"/>
    </location>
</feature>
<proteinExistence type="predicted"/>
<reference evidence="3" key="1">
    <citation type="journal article" date="2013" name="Nature">
        <title>Draft genome of the wheat A-genome progenitor Triticum urartu.</title>
        <authorList>
            <person name="Ling H.Q."/>
            <person name="Zhao S."/>
            <person name="Liu D."/>
            <person name="Wang J."/>
            <person name="Sun H."/>
            <person name="Zhang C."/>
            <person name="Fan H."/>
            <person name="Li D."/>
            <person name="Dong L."/>
            <person name="Tao Y."/>
            <person name="Gao C."/>
            <person name="Wu H."/>
            <person name="Li Y."/>
            <person name="Cui Y."/>
            <person name="Guo X."/>
            <person name="Zheng S."/>
            <person name="Wang B."/>
            <person name="Yu K."/>
            <person name="Liang Q."/>
            <person name="Yang W."/>
            <person name="Lou X."/>
            <person name="Chen J."/>
            <person name="Feng M."/>
            <person name="Jian J."/>
            <person name="Zhang X."/>
            <person name="Luo G."/>
            <person name="Jiang Y."/>
            <person name="Liu J."/>
            <person name="Wang Z."/>
            <person name="Sha Y."/>
            <person name="Zhang B."/>
            <person name="Wu H."/>
            <person name="Tang D."/>
            <person name="Shen Q."/>
            <person name="Xue P."/>
            <person name="Zou S."/>
            <person name="Wang X."/>
            <person name="Liu X."/>
            <person name="Wang F."/>
            <person name="Yang Y."/>
            <person name="An X."/>
            <person name="Dong Z."/>
            <person name="Zhang K."/>
            <person name="Zhang X."/>
            <person name="Luo M.C."/>
            <person name="Dvorak J."/>
            <person name="Tong Y."/>
            <person name="Wang J."/>
            <person name="Yang H."/>
            <person name="Li Z."/>
            <person name="Wang D."/>
            <person name="Zhang A."/>
            <person name="Wang J."/>
        </authorList>
    </citation>
    <scope>NUCLEOTIDE SEQUENCE</scope>
    <source>
        <strain evidence="3">cv. G1812</strain>
    </source>
</reference>
<reference evidence="2" key="2">
    <citation type="submission" date="2018-03" db="EMBL/GenBank/DDBJ databases">
        <title>The Triticum urartu genome reveals the dynamic nature of wheat genome evolution.</title>
        <authorList>
            <person name="Ling H."/>
            <person name="Ma B."/>
            <person name="Shi X."/>
            <person name="Liu H."/>
            <person name="Dong L."/>
            <person name="Sun H."/>
            <person name="Cao Y."/>
            <person name="Gao Q."/>
            <person name="Zheng S."/>
            <person name="Li Y."/>
            <person name="Yu Y."/>
            <person name="Du H."/>
            <person name="Qi M."/>
            <person name="Li Y."/>
            <person name="Yu H."/>
            <person name="Cui Y."/>
            <person name="Wang N."/>
            <person name="Chen C."/>
            <person name="Wu H."/>
            <person name="Zhao Y."/>
            <person name="Zhang J."/>
            <person name="Li Y."/>
            <person name="Zhou W."/>
            <person name="Zhang B."/>
            <person name="Hu W."/>
            <person name="Eijk M."/>
            <person name="Tang J."/>
            <person name="Witsenboer H."/>
            <person name="Zhao S."/>
            <person name="Li Z."/>
            <person name="Zhang A."/>
            <person name="Wang D."/>
            <person name="Liang C."/>
        </authorList>
    </citation>
    <scope>NUCLEOTIDE SEQUENCE [LARGE SCALE GENOMIC DNA]</scope>
    <source>
        <strain evidence="2">cv. G1812</strain>
    </source>
</reference>
<sequence length="80" mass="9089">MNRNQTSTPFIYYHLFGTSARPLGSASRMRAHACTKSKLDQPVQQESTRASNPPRVKFNQSIQISKSPTEAGRWRNQEPI</sequence>
<dbReference type="Gramene" id="TuG1812G0400003114.01.T01">
    <property type="protein sequence ID" value="TuG1812G0400003114.01.T01.cds394255"/>
    <property type="gene ID" value="TuG1812G0400003114.01"/>
</dbReference>
<dbReference type="AlphaFoldDB" id="A0A8R7Q7Q0"/>
<evidence type="ECO:0000313" key="2">
    <source>
        <dbReference type="EnsemblPlants" id="TuG1812G0400003114.01.T01.cds394255"/>
    </source>
</evidence>
<feature type="region of interest" description="Disordered" evidence="1">
    <location>
        <begin position="35"/>
        <end position="80"/>
    </location>
</feature>
<name>A0A8R7Q7Q0_TRIUA</name>
<evidence type="ECO:0000313" key="3">
    <source>
        <dbReference type="Proteomes" id="UP000015106"/>
    </source>
</evidence>
<keyword evidence="3" id="KW-1185">Reference proteome</keyword>
<accession>A0A8R7Q7Q0</accession>